<proteinExistence type="predicted"/>
<name>A0A0E9PP66_ANGAN</name>
<sequence>MVCVPSTKVCAGRAHPTESLVLFQVFDCHRKKRQ</sequence>
<accession>A0A0E9PP66</accession>
<dbReference type="EMBL" id="GBXM01102298">
    <property type="protein sequence ID" value="JAH06279.1"/>
    <property type="molecule type" value="Transcribed_RNA"/>
</dbReference>
<organism evidence="1">
    <name type="scientific">Anguilla anguilla</name>
    <name type="common">European freshwater eel</name>
    <name type="synonym">Muraena anguilla</name>
    <dbReference type="NCBI Taxonomy" id="7936"/>
    <lineage>
        <taxon>Eukaryota</taxon>
        <taxon>Metazoa</taxon>
        <taxon>Chordata</taxon>
        <taxon>Craniata</taxon>
        <taxon>Vertebrata</taxon>
        <taxon>Euteleostomi</taxon>
        <taxon>Actinopterygii</taxon>
        <taxon>Neopterygii</taxon>
        <taxon>Teleostei</taxon>
        <taxon>Anguilliformes</taxon>
        <taxon>Anguillidae</taxon>
        <taxon>Anguilla</taxon>
    </lineage>
</organism>
<protein>
    <submittedName>
        <fullName evidence="1">Uncharacterized protein</fullName>
    </submittedName>
</protein>
<dbReference type="AlphaFoldDB" id="A0A0E9PP66"/>
<reference evidence="1" key="2">
    <citation type="journal article" date="2015" name="Fish Shellfish Immunol.">
        <title>Early steps in the European eel (Anguilla anguilla)-Vibrio vulnificus interaction in the gills: Role of the RtxA13 toxin.</title>
        <authorList>
            <person name="Callol A."/>
            <person name="Pajuelo D."/>
            <person name="Ebbesson L."/>
            <person name="Teles M."/>
            <person name="MacKenzie S."/>
            <person name="Amaro C."/>
        </authorList>
    </citation>
    <scope>NUCLEOTIDE SEQUENCE</scope>
</reference>
<evidence type="ECO:0000313" key="1">
    <source>
        <dbReference type="EMBL" id="JAH06279.1"/>
    </source>
</evidence>
<reference evidence="1" key="1">
    <citation type="submission" date="2014-11" db="EMBL/GenBank/DDBJ databases">
        <authorList>
            <person name="Amaro Gonzalez C."/>
        </authorList>
    </citation>
    <scope>NUCLEOTIDE SEQUENCE</scope>
</reference>